<dbReference type="GO" id="GO:0020037">
    <property type="term" value="F:heme binding"/>
    <property type="evidence" value="ECO:0007669"/>
    <property type="project" value="InterPro"/>
</dbReference>
<dbReference type="Gene3D" id="1.20.58.480">
    <property type="match status" value="1"/>
</dbReference>
<protein>
    <submittedName>
        <fullName evidence="6">Indoleamine 2,3-dioxygenase</fullName>
    </submittedName>
</protein>
<dbReference type="GO" id="GO:0019441">
    <property type="term" value="P:L-tryptophan catabolic process to kynurenine"/>
    <property type="evidence" value="ECO:0007669"/>
    <property type="project" value="InterPro"/>
</dbReference>
<dbReference type="GO" id="GO:0005737">
    <property type="term" value="C:cytoplasm"/>
    <property type="evidence" value="ECO:0007669"/>
    <property type="project" value="TreeGrafter"/>
</dbReference>
<dbReference type="Proteomes" id="UP000036681">
    <property type="component" value="Unplaced"/>
</dbReference>
<evidence type="ECO:0000256" key="1">
    <source>
        <dbReference type="ARBA" id="ARBA00007119"/>
    </source>
</evidence>
<keyword evidence="2 4" id="KW-0479">Metal-binding</keyword>
<proteinExistence type="inferred from homology"/>
<feature type="binding site" description="proximal binding residue" evidence="4">
    <location>
        <position position="340"/>
    </location>
    <ligand>
        <name>heme b</name>
        <dbReference type="ChEBI" id="CHEBI:60344"/>
    </ligand>
    <ligandPart>
        <name>Fe</name>
        <dbReference type="ChEBI" id="CHEBI:18248"/>
    </ligandPart>
</feature>
<evidence type="ECO:0000256" key="4">
    <source>
        <dbReference type="PIRSR" id="PIRSR600898-1"/>
    </source>
</evidence>
<dbReference type="GO" id="GO:0046872">
    <property type="term" value="F:metal ion binding"/>
    <property type="evidence" value="ECO:0007669"/>
    <property type="project" value="UniProtKB-KW"/>
</dbReference>
<dbReference type="GO" id="GO:0034354">
    <property type="term" value="P:'de novo' NAD+ biosynthetic process from L-tryptophan"/>
    <property type="evidence" value="ECO:0007669"/>
    <property type="project" value="TreeGrafter"/>
</dbReference>
<organism evidence="5 6">
    <name type="scientific">Ascaris lumbricoides</name>
    <name type="common">Giant roundworm</name>
    <dbReference type="NCBI Taxonomy" id="6252"/>
    <lineage>
        <taxon>Eukaryota</taxon>
        <taxon>Metazoa</taxon>
        <taxon>Ecdysozoa</taxon>
        <taxon>Nematoda</taxon>
        <taxon>Chromadorea</taxon>
        <taxon>Rhabditida</taxon>
        <taxon>Spirurina</taxon>
        <taxon>Ascaridomorpha</taxon>
        <taxon>Ascaridoidea</taxon>
        <taxon>Ascarididae</taxon>
        <taxon>Ascaris</taxon>
    </lineage>
</organism>
<evidence type="ECO:0000256" key="3">
    <source>
        <dbReference type="ARBA" id="ARBA00023004"/>
    </source>
</evidence>
<dbReference type="SUPFAM" id="SSF140959">
    <property type="entry name" value="Indolic compounds 2,3-dioxygenase-like"/>
    <property type="match status" value="1"/>
</dbReference>
<dbReference type="AlphaFoldDB" id="A0A0M3I0I4"/>
<dbReference type="WBParaSite" id="ALUE_0000964301-mRNA-1">
    <property type="protein sequence ID" value="ALUE_0000964301-mRNA-1"/>
    <property type="gene ID" value="ALUE_0000964301"/>
</dbReference>
<keyword evidence="3 4" id="KW-0408">Iron</keyword>
<sequence length="385" mass="43097">MVARKLEDILRQFHVDAKLGFLLSNPLTQLPKAFQPWHSIVDELPTLIESGSIDERIASLPVIATDQLKSDRELRLAHLLLVTLAAAHVWSKGTDKAGYYVRLSIPAQISMPLVSVSDRLGLKPIVCHASACLANWRYRPGVDPNSRFRAEDISLIAFRFISHPGNEWFFTITAQMETELARGLVAIADACFNCHLSVNTLTDIRYSLDTAAATFQRMKERLPPDVFYYGFRHFLSGYTQGDFVQQGGIILEGEEERGPQFLNGGSAAQSSALHVYDAFLGVEHSGPEREYLEKQWEYMPPEHREFIKWVRQSALQVEHLNDAPGYAETVAALRHFRCEHIKVVLTNAIIDVTSYIVAPAKADNPGVGTGGTSFMKLLKTIRDDC</sequence>
<keyword evidence="4" id="KW-0349">Heme</keyword>
<dbReference type="PANTHER" id="PTHR28657">
    <property type="entry name" value="INDOLEAMINE 2,3-DIOXYGENASE"/>
    <property type="match status" value="1"/>
</dbReference>
<dbReference type="PANTHER" id="PTHR28657:SF5">
    <property type="entry name" value="INDOLEAMINE 2,3-DIOXYGENASE"/>
    <property type="match status" value="1"/>
</dbReference>
<comment type="similarity">
    <text evidence="1">Belongs to the indoleamine 2,3-dioxygenase family.</text>
</comment>
<accession>A0A0M3I0I4</accession>
<dbReference type="GO" id="GO:0033754">
    <property type="term" value="F:indoleamine 2,3-dioxygenase activity"/>
    <property type="evidence" value="ECO:0007669"/>
    <property type="project" value="TreeGrafter"/>
</dbReference>
<evidence type="ECO:0000313" key="6">
    <source>
        <dbReference type="WBParaSite" id="ALUE_0000964301-mRNA-1"/>
    </source>
</evidence>
<name>A0A0M3I0I4_ASCLU</name>
<dbReference type="InterPro" id="IPR000898">
    <property type="entry name" value="Indolamine_dOase"/>
</dbReference>
<keyword evidence="5" id="KW-1185">Reference proteome</keyword>
<dbReference type="GO" id="GO:0004833">
    <property type="term" value="F:L-tryptophan 2,3-dioxygenase activity"/>
    <property type="evidence" value="ECO:0007669"/>
    <property type="project" value="TreeGrafter"/>
</dbReference>
<dbReference type="Pfam" id="PF01231">
    <property type="entry name" value="IDO"/>
    <property type="match status" value="1"/>
</dbReference>
<evidence type="ECO:0000256" key="2">
    <source>
        <dbReference type="ARBA" id="ARBA00022723"/>
    </source>
</evidence>
<dbReference type="InterPro" id="IPR037217">
    <property type="entry name" value="Trp/Indoleamine_2_3_dOase-like"/>
</dbReference>
<reference evidence="6" key="1">
    <citation type="submission" date="2017-02" db="UniProtKB">
        <authorList>
            <consortium name="WormBaseParasite"/>
        </authorList>
    </citation>
    <scope>IDENTIFICATION</scope>
</reference>
<evidence type="ECO:0000313" key="5">
    <source>
        <dbReference type="Proteomes" id="UP000036681"/>
    </source>
</evidence>